<proteinExistence type="predicted"/>
<gene>
    <name evidence="1" type="ORF">Nlim_2022</name>
</gene>
<dbReference type="Gene3D" id="3.40.50.11820">
    <property type="match status" value="1"/>
</dbReference>
<sequence>MQKKIENLWENSRFFNDVFQIENCSFWNVIKTVLMKKYSEKLSEFIFLVCSAKNLSQHMDVRCIVSLNEIGETEKSFLEFNNNKIPSILLEHGFVERVDDTKRFDQLLYVHFKDNIAVWGDKKKEYLIHEYGIPSDKIIVTGSPRHDVYFNSRIKKNQSQEIIVLLAPNPITEISGLASTNLELKFENTIKEIILILKKFNNVKIIVKLHQIQLKHNREIRSLIKKIDNTIPVYSSVSVIETINNADAVIVISSESFGTSTILLESMILGKPTMNIILDDKIPEFAHVKDKSILTISNNSDLETNFKKILFDVDFRNELMKNADAFVEKFMSYRGNASEKFASILKSF</sequence>
<comment type="caution">
    <text evidence="1">The sequence shown here is derived from an EMBL/GenBank/DDBJ whole genome shotgun (WGS) entry which is preliminary data.</text>
</comment>
<dbReference type="Gene3D" id="3.40.50.2000">
    <property type="entry name" value="Glycogen Phosphorylase B"/>
    <property type="match status" value="1"/>
</dbReference>
<evidence type="ECO:0000313" key="1">
    <source>
        <dbReference type="EMBL" id="EGG41213.1"/>
    </source>
</evidence>
<dbReference type="Proteomes" id="UP000004348">
    <property type="component" value="Chromosome"/>
</dbReference>
<dbReference type="SUPFAM" id="SSF53756">
    <property type="entry name" value="UDP-Glycosyltransferase/glycogen phosphorylase"/>
    <property type="match status" value="1"/>
</dbReference>
<organism evidence="1">
    <name type="scientific">Candidatus Nitrosarchaeum limnium SFB1</name>
    <dbReference type="NCBI Taxonomy" id="886738"/>
    <lineage>
        <taxon>Archaea</taxon>
        <taxon>Nitrososphaerota</taxon>
        <taxon>Nitrososphaeria</taxon>
        <taxon>Nitrosopumilales</taxon>
        <taxon>Nitrosopumilaceae</taxon>
        <taxon>Nitrosarchaeum</taxon>
    </lineage>
</organism>
<dbReference type="STRING" id="886738.Nlim_2022"/>
<evidence type="ECO:0008006" key="2">
    <source>
        <dbReference type="Google" id="ProtNLM"/>
    </source>
</evidence>
<name>F3KMX9_9ARCH</name>
<dbReference type="HOGENOM" id="CLU_795970_0_0_2"/>
<dbReference type="InterPro" id="IPR043149">
    <property type="entry name" value="TagF_N"/>
</dbReference>
<dbReference type="AlphaFoldDB" id="F3KMX9"/>
<accession>F3KMX9</accession>
<reference evidence="1" key="1">
    <citation type="journal article" date="2011" name="PLoS ONE">
        <title>Genome of a low-salinity ammonia-oxidizing archaeon determined by single-cell and metagenomic analysis.</title>
        <authorList>
            <person name="Blainey P.C."/>
            <person name="Mosier A.C."/>
            <person name="Potanina A."/>
            <person name="Francis C.A."/>
            <person name="Quake S.R."/>
        </authorList>
    </citation>
    <scope>NUCLEOTIDE SEQUENCE [LARGE SCALE GENOMIC DNA]</scope>
    <source>
        <strain evidence="1">SFB1</strain>
    </source>
</reference>
<dbReference type="EMBL" id="AEGP01000066">
    <property type="protein sequence ID" value="EGG41213.1"/>
    <property type="molecule type" value="Genomic_DNA"/>
</dbReference>
<protein>
    <recommendedName>
        <fullName evidence="2">UDP-N-acetylglucosamine 2-epimerase domain-containing protein</fullName>
    </recommendedName>
</protein>